<feature type="transmembrane region" description="Helical" evidence="1">
    <location>
        <begin position="119"/>
        <end position="140"/>
    </location>
</feature>
<dbReference type="RefSeq" id="WP_152758585.1">
    <property type="nucleotide sequence ID" value="NZ_WHNP01000010.1"/>
</dbReference>
<protein>
    <recommendedName>
        <fullName evidence="4">Glycosyltransferase RgtA/B/C/D-like domain-containing protein</fullName>
    </recommendedName>
</protein>
<keyword evidence="3" id="KW-1185">Reference proteome</keyword>
<feature type="transmembrane region" description="Helical" evidence="1">
    <location>
        <begin position="217"/>
        <end position="237"/>
    </location>
</feature>
<keyword evidence="1" id="KW-0812">Transmembrane</keyword>
<keyword evidence="1" id="KW-1133">Transmembrane helix</keyword>
<reference evidence="2 3" key="1">
    <citation type="submission" date="2019-10" db="EMBL/GenBank/DDBJ databases">
        <title>Paraburkholderia sp. isolated from nodules of Mimosa pudica from Brazilian Atlantic Forest soils.</title>
        <authorList>
            <person name="Paulitsch F."/>
            <person name="Hungria M."/>
            <person name="Dall'Agnol R."/>
        </authorList>
    </citation>
    <scope>NUCLEOTIDE SEQUENCE [LARGE SCALE GENOMIC DNA]</scope>
    <source>
        <strain evidence="2 3">CNPSo 3157</strain>
    </source>
</reference>
<evidence type="ECO:0000313" key="3">
    <source>
        <dbReference type="Proteomes" id="UP000484381"/>
    </source>
</evidence>
<feature type="transmembrane region" description="Helical" evidence="1">
    <location>
        <begin position="93"/>
        <end position="112"/>
    </location>
</feature>
<evidence type="ECO:0000256" key="1">
    <source>
        <dbReference type="SAM" id="Phobius"/>
    </source>
</evidence>
<organism evidence="2 3">
    <name type="scientific">Paraburkholderia franconis</name>
    <dbReference type="NCBI Taxonomy" id="2654983"/>
    <lineage>
        <taxon>Bacteria</taxon>
        <taxon>Pseudomonadati</taxon>
        <taxon>Pseudomonadota</taxon>
        <taxon>Betaproteobacteria</taxon>
        <taxon>Burkholderiales</taxon>
        <taxon>Burkholderiaceae</taxon>
        <taxon>Paraburkholderia</taxon>
    </lineage>
</organism>
<comment type="caution">
    <text evidence="2">The sequence shown here is derived from an EMBL/GenBank/DDBJ whole genome shotgun (WGS) entry which is preliminary data.</text>
</comment>
<proteinExistence type="predicted"/>
<feature type="transmembrane region" description="Helical" evidence="1">
    <location>
        <begin position="171"/>
        <end position="197"/>
    </location>
</feature>
<name>A0A7X1N9F0_9BURK</name>
<dbReference type="EMBL" id="WHNP01000010">
    <property type="protein sequence ID" value="MPW17853.1"/>
    <property type="molecule type" value="Genomic_DNA"/>
</dbReference>
<keyword evidence="1" id="KW-0472">Membrane</keyword>
<sequence>MEHVIAGHARAATSRGWPPCWLAAAFIGYVIVVFGPVMGDGDTYWHIGAGTWILQHREIPHTDPFSYSFAGAPWVAHEWLSEVLMALAYKAGGWNALVALYGAASALTFALLAHHLARWLDALGVVVVLVCAAACVAPSMVTRPHLLALPVMVLWSIALFEAKRKGTAPSFLLLPIMTLWANLHGSFIFGLVILMTIGIEALVDTSNDRVSVARQWSLFFAAATVASLLNPNGWHGLVHPVQLMSMKSNAIIQEWKSLDFQHLQPLELALATLLYVGFSRGVRLPVSRVFMLFGLIHMALQHSRHQMVAGVLGAVLLAEPLGRALRGGDKPATVRPAGAQWILGALACVLVVTAIRVAHPVVRTDSPVSPITALKHVPAEILKEPVFNSYEFGGYLIFRNVKPIIDGRADMYGDDFVSAYLAASAPDRNAFERLVTKYQVRWAILHADSAVAVMMDTLPDWQRIYADDQAVVYVRKG</sequence>
<accession>A0A7X1N9F0</accession>
<dbReference type="AlphaFoldDB" id="A0A7X1N9F0"/>
<evidence type="ECO:0000313" key="2">
    <source>
        <dbReference type="EMBL" id="MPW17853.1"/>
    </source>
</evidence>
<gene>
    <name evidence="2" type="ORF">GCT13_13120</name>
</gene>
<feature type="transmembrane region" description="Helical" evidence="1">
    <location>
        <begin position="20"/>
        <end position="38"/>
    </location>
</feature>
<evidence type="ECO:0008006" key="4">
    <source>
        <dbReference type="Google" id="ProtNLM"/>
    </source>
</evidence>
<dbReference type="Proteomes" id="UP000484381">
    <property type="component" value="Unassembled WGS sequence"/>
</dbReference>